<comment type="caution">
    <text evidence="1">The sequence shown here is derived from an EMBL/GenBank/DDBJ whole genome shotgun (WGS) entry which is preliminary data.</text>
</comment>
<dbReference type="RefSeq" id="WP_040105296.1">
    <property type="nucleotide sequence ID" value="NZ_JABEVU030000001.1"/>
</dbReference>
<dbReference type="Proteomes" id="UP000031546">
    <property type="component" value="Unassembled WGS sequence"/>
</dbReference>
<dbReference type="AlphaFoldDB" id="A0A0C2E770"/>
<accession>A0A0C2E770</accession>
<evidence type="ECO:0000313" key="1">
    <source>
        <dbReference type="EMBL" id="KIH71172.1"/>
    </source>
</evidence>
<dbReference type="EMBL" id="JABEVU030000001">
    <property type="protein sequence ID" value="MDB0579896.1"/>
    <property type="molecule type" value="Genomic_DNA"/>
</dbReference>
<dbReference type="STRING" id="45670.SN16_03780"/>
<name>A0A0C2E770_9STAP</name>
<organism evidence="1 3">
    <name type="scientific">Salinicoccus roseus</name>
    <dbReference type="NCBI Taxonomy" id="45670"/>
    <lineage>
        <taxon>Bacteria</taxon>
        <taxon>Bacillati</taxon>
        <taxon>Bacillota</taxon>
        <taxon>Bacilli</taxon>
        <taxon>Bacillales</taxon>
        <taxon>Staphylococcaceae</taxon>
        <taxon>Salinicoccus</taxon>
    </lineage>
</organism>
<evidence type="ECO:0000313" key="2">
    <source>
        <dbReference type="EMBL" id="MDB0579896.1"/>
    </source>
</evidence>
<gene>
    <name evidence="2" type="ORF">F7P68_0005105</name>
    <name evidence="1" type="ORF">SN16_03780</name>
</gene>
<reference evidence="2 4" key="4">
    <citation type="submission" date="2022-12" db="EMBL/GenBank/DDBJ databases">
        <title>Genome analysis and biological profiling of marine Salinicoccus roseus MOSEL-ME25.</title>
        <authorList>
            <person name="Mirza F.T."/>
            <person name="Xie Y."/>
            <person name="Shinwari Z.K."/>
        </authorList>
    </citation>
    <scope>NUCLEOTIDE SEQUENCE [LARGE SCALE GENOMIC DNA]</scope>
    <source>
        <strain evidence="2 4">MOSEL-ME25</strain>
    </source>
</reference>
<sequence length="141" mass="16305">MAGPALRQLHAHRAIHDASLGGAEDHVADMKILLNKLEHKELAEEMQSFIEYVEQRILTHADSEEEDNGLYEEAVNKNPDLHDKVQHLTRDHDLMRIMIERMKEELAKDEVDFQKLIDYSVSIIIVDEIHSRDEESVLLAE</sequence>
<evidence type="ECO:0008006" key="5">
    <source>
        <dbReference type="Google" id="ProtNLM"/>
    </source>
</evidence>
<dbReference type="Proteomes" id="UP000527860">
    <property type="component" value="Unassembled WGS sequence"/>
</dbReference>
<evidence type="ECO:0000313" key="4">
    <source>
        <dbReference type="Proteomes" id="UP000527860"/>
    </source>
</evidence>
<dbReference type="GeneID" id="77844661"/>
<reference evidence="2" key="3">
    <citation type="submission" date="2020-04" db="EMBL/GenBank/DDBJ databases">
        <authorList>
            <person name="Tanveer F."/>
            <person name="Xie Y."/>
            <person name="Shinwari Z.K."/>
        </authorList>
    </citation>
    <scope>NUCLEOTIDE SEQUENCE</scope>
    <source>
        <strain evidence="2">MOSEL-ME25</strain>
    </source>
</reference>
<evidence type="ECO:0000313" key="3">
    <source>
        <dbReference type="Proteomes" id="UP000031546"/>
    </source>
</evidence>
<protein>
    <recommendedName>
        <fullName evidence="5">Hemerythrin-like domain-containing protein</fullName>
    </recommendedName>
</protein>
<reference evidence="1 3" key="1">
    <citation type="submission" date="2015-01" db="EMBL/GenBank/DDBJ databases">
        <title>Genome sequences of high lactate-tolerant strain Salinicoccus roseus W12 with industrial interest.</title>
        <authorList>
            <person name="Wang H."/>
            <person name="Yu B."/>
        </authorList>
    </citation>
    <scope>NUCLEOTIDE SEQUENCE [LARGE SCALE GENOMIC DNA]</scope>
    <source>
        <strain evidence="1 3">W12</strain>
    </source>
</reference>
<proteinExistence type="predicted"/>
<reference evidence="4" key="2">
    <citation type="submission" date="2020-04" db="EMBL/GenBank/DDBJ databases">
        <title>Genome analysis and biological profiling of marine Cellulosimicrobium funkei MOSEL-ME6.</title>
        <authorList>
            <person name="Tanveer F."/>
            <person name="Xie Y."/>
            <person name="Shinwari Z.K."/>
        </authorList>
    </citation>
    <scope>NUCLEOTIDE SEQUENCE [LARGE SCALE GENOMIC DNA]</scope>
    <source>
        <strain evidence="4">MOSEL-ME25</strain>
    </source>
</reference>
<keyword evidence="4" id="KW-1185">Reference proteome</keyword>
<dbReference type="EMBL" id="JXII01000003">
    <property type="protein sequence ID" value="KIH71172.1"/>
    <property type="molecule type" value="Genomic_DNA"/>
</dbReference>
<dbReference type="OrthoDB" id="2678857at2"/>